<feature type="chain" id="PRO_5030023095" evidence="1">
    <location>
        <begin position="22"/>
        <end position="639"/>
    </location>
</feature>
<dbReference type="STRING" id="477680.SAMN05421788_103329"/>
<accession>A0A173MKI1</accession>
<name>A0A173MKI1_9BACT</name>
<dbReference type="SUPFAM" id="SSF50998">
    <property type="entry name" value="Quinoprotein alcohol dehydrogenase-like"/>
    <property type="match status" value="1"/>
</dbReference>
<feature type="signal peptide" evidence="1">
    <location>
        <begin position="1"/>
        <end position="21"/>
    </location>
</feature>
<protein>
    <submittedName>
        <fullName evidence="3">Outer membrane protein assembly factor BamB, contains PQQ-like beta-propeller repeat</fullName>
    </submittedName>
</protein>
<proteinExistence type="predicted"/>
<sequence>MKKTALTLAALLWLYSGSLHAQEQATPQEWSLTTGSVASPPKWMKQFTTGILVVANDLGGLTGIDPEQHKAVWTKPELKGVKEEDIQDINGSPLAMINYPVLGSPFGRVIIINTVDGTEIFDSKDEHIRMGDYYPLASINSLLLEGTKEKRAFQMLIDFNTNERKWTVDRGEGKSGWGALMGKMKGAMRASMGSQKFPFVDAEGNIVLVEHKNISRIDIKTGAFLWTSEYDKKIGRVKETEGKIYFGEQGKSNLHCIALATGQEEWKKPVKLDGNFNNLVSYSDHEMIVLHSDGFNILDLSTLAFKWKRDPSVGDVSEIRILDNGFVTAHMEEKKAMIAYTNMEGKKVWDKDLDDALITYNVTPKGVYYVTTDRANVLTMEEGRKVWRKDIKIKGIPRYLVDAQSNAVIMYTNKNLYKFDMGAGEYKTILEDIELKDYVDKDADRNFGVGLYSIDFNDHNDMLEIENVGGKYLVRSNQNMWLIEESGNVVYKKYYKDAAMSKGVRSLLRAASAGGGFFTSYSAMAGVGSMPGDIMSGNTSKTERHLTNAQVSAVSSDGLRALSARVAATKSSRNAVSILTRFDDGTKGLVSVDKVTGEEKARILFKDNTPIYVVDDVMNKLYLVVGTEVSCYDLEKKAS</sequence>
<evidence type="ECO:0000256" key="1">
    <source>
        <dbReference type="SAM" id="SignalP"/>
    </source>
</evidence>
<evidence type="ECO:0000259" key="2">
    <source>
        <dbReference type="Pfam" id="PF13360"/>
    </source>
</evidence>
<keyword evidence="4" id="KW-1185">Reference proteome</keyword>
<dbReference type="InterPro" id="IPR011047">
    <property type="entry name" value="Quinoprotein_ADH-like_sf"/>
</dbReference>
<dbReference type="Pfam" id="PF13360">
    <property type="entry name" value="PQQ_2"/>
    <property type="match status" value="1"/>
</dbReference>
<dbReference type="InterPro" id="IPR015943">
    <property type="entry name" value="WD40/YVTN_repeat-like_dom_sf"/>
</dbReference>
<dbReference type="AlphaFoldDB" id="A0A173MKI1"/>
<evidence type="ECO:0000313" key="3">
    <source>
        <dbReference type="EMBL" id="SIT07497.1"/>
    </source>
</evidence>
<evidence type="ECO:0000313" key="4">
    <source>
        <dbReference type="Proteomes" id="UP000186917"/>
    </source>
</evidence>
<dbReference type="EMBL" id="FTOR01000003">
    <property type="protein sequence ID" value="SIT07497.1"/>
    <property type="molecule type" value="Genomic_DNA"/>
</dbReference>
<dbReference type="Proteomes" id="UP000186917">
    <property type="component" value="Unassembled WGS sequence"/>
</dbReference>
<dbReference type="RefSeq" id="WP_076379151.1">
    <property type="nucleotide sequence ID" value="NZ_AP017422.1"/>
</dbReference>
<reference evidence="4" key="1">
    <citation type="submission" date="2017-01" db="EMBL/GenBank/DDBJ databases">
        <authorList>
            <person name="Varghese N."/>
            <person name="Submissions S."/>
        </authorList>
    </citation>
    <scope>NUCLEOTIDE SEQUENCE [LARGE SCALE GENOMIC DNA]</scope>
    <source>
        <strain evidence="4">DSM 21054</strain>
    </source>
</reference>
<dbReference type="InterPro" id="IPR002372">
    <property type="entry name" value="PQQ_rpt_dom"/>
</dbReference>
<organism evidence="3 4">
    <name type="scientific">Filimonas lacunae</name>
    <dbReference type="NCBI Taxonomy" id="477680"/>
    <lineage>
        <taxon>Bacteria</taxon>
        <taxon>Pseudomonadati</taxon>
        <taxon>Bacteroidota</taxon>
        <taxon>Chitinophagia</taxon>
        <taxon>Chitinophagales</taxon>
        <taxon>Chitinophagaceae</taxon>
        <taxon>Filimonas</taxon>
    </lineage>
</organism>
<gene>
    <name evidence="3" type="ORF">SAMN05421788_103329</name>
</gene>
<feature type="domain" description="Pyrrolo-quinoline quinone repeat" evidence="2">
    <location>
        <begin position="46"/>
        <end position="267"/>
    </location>
</feature>
<dbReference type="KEGG" id="fln:FLA_4019"/>
<dbReference type="Gene3D" id="2.130.10.10">
    <property type="entry name" value="YVTN repeat-like/Quinoprotein amine dehydrogenase"/>
    <property type="match status" value="1"/>
</dbReference>
<dbReference type="OrthoDB" id="1489043at2"/>
<keyword evidence="1" id="KW-0732">Signal</keyword>